<dbReference type="EMBL" id="BRVO01000002">
    <property type="protein sequence ID" value="GLB49962.1"/>
    <property type="molecule type" value="Genomic_DNA"/>
</dbReference>
<evidence type="ECO:0000259" key="2">
    <source>
        <dbReference type="Pfam" id="PF13439"/>
    </source>
</evidence>
<proteinExistence type="predicted"/>
<evidence type="ECO:0000313" key="4">
    <source>
        <dbReference type="Proteomes" id="UP001143543"/>
    </source>
</evidence>
<dbReference type="Pfam" id="PF00534">
    <property type="entry name" value="Glycos_transf_1"/>
    <property type="match status" value="1"/>
</dbReference>
<dbReference type="InterPro" id="IPR028098">
    <property type="entry name" value="Glyco_trans_4-like_N"/>
</dbReference>
<dbReference type="Proteomes" id="UP001143543">
    <property type="component" value="Unassembled WGS sequence"/>
</dbReference>
<sequence length="353" mass="40831">MKDTACKILYVLHKKGENSHYKGLVALAEQNNMQVKFREFSIIGRSLKGIFKLDGKLYAKQWVNLFFMLGLLFSKNKRVVLGIAPYDYKLRSVLFFLKNHKVYYHTSWTSWDGSYYPKKKFVTDKLKQKWADFLETTSEHIFAVSGKTKEELTTHYNVPASKVSVVYHTVDPQFFIDYKVQKKHGSFIYVGRLLEEKGLTELLNFFAEKPSYTFTIVGNGTLENMVNEYAAKYPNIVYKGYVSDKEMLAKLYQEHQFLLMNSQRTERWEELFGMSIVEAMACKTIPVATSHSGPKEIIKTGENGILVQEGKMVSFLENELLNLDIVKLSTNAYQTAVLYTEEEVAKRWEPILA</sequence>
<name>A0ABQ5MLY8_9FLAO</name>
<dbReference type="SUPFAM" id="SSF53756">
    <property type="entry name" value="UDP-Glycosyltransferase/glycogen phosphorylase"/>
    <property type="match status" value="1"/>
</dbReference>
<comment type="caution">
    <text evidence="3">The sequence shown here is derived from an EMBL/GenBank/DDBJ whole genome shotgun (WGS) entry which is preliminary data.</text>
</comment>
<dbReference type="PANTHER" id="PTHR45947">
    <property type="entry name" value="SULFOQUINOVOSYL TRANSFERASE SQD2"/>
    <property type="match status" value="1"/>
</dbReference>
<dbReference type="InterPro" id="IPR001296">
    <property type="entry name" value="Glyco_trans_1"/>
</dbReference>
<dbReference type="Pfam" id="PF13439">
    <property type="entry name" value="Glyco_transf_4"/>
    <property type="match status" value="1"/>
</dbReference>
<organism evidence="3 4">
    <name type="scientific">Neptunitalea lumnitzerae</name>
    <dbReference type="NCBI Taxonomy" id="2965509"/>
    <lineage>
        <taxon>Bacteria</taxon>
        <taxon>Pseudomonadati</taxon>
        <taxon>Bacteroidota</taxon>
        <taxon>Flavobacteriia</taxon>
        <taxon>Flavobacteriales</taxon>
        <taxon>Flavobacteriaceae</taxon>
        <taxon>Neptunitalea</taxon>
    </lineage>
</organism>
<dbReference type="CDD" id="cd03801">
    <property type="entry name" value="GT4_PimA-like"/>
    <property type="match status" value="1"/>
</dbReference>
<keyword evidence="4" id="KW-1185">Reference proteome</keyword>
<feature type="domain" description="Glycosyltransferase subfamily 4-like N-terminal" evidence="2">
    <location>
        <begin position="102"/>
        <end position="173"/>
    </location>
</feature>
<dbReference type="PANTHER" id="PTHR45947:SF3">
    <property type="entry name" value="SULFOQUINOVOSYL TRANSFERASE SQD2"/>
    <property type="match status" value="1"/>
</dbReference>
<feature type="domain" description="Glycosyl transferase family 1" evidence="1">
    <location>
        <begin position="180"/>
        <end position="312"/>
    </location>
</feature>
<protein>
    <recommendedName>
        <fullName evidence="5">Glycosyltransferase</fullName>
    </recommendedName>
</protein>
<dbReference type="RefSeq" id="WP_281765580.1">
    <property type="nucleotide sequence ID" value="NZ_BRVO01000002.1"/>
</dbReference>
<dbReference type="InterPro" id="IPR050194">
    <property type="entry name" value="Glycosyltransferase_grp1"/>
</dbReference>
<dbReference type="Gene3D" id="3.40.50.2000">
    <property type="entry name" value="Glycogen Phosphorylase B"/>
    <property type="match status" value="2"/>
</dbReference>
<evidence type="ECO:0008006" key="5">
    <source>
        <dbReference type="Google" id="ProtNLM"/>
    </source>
</evidence>
<evidence type="ECO:0000259" key="1">
    <source>
        <dbReference type="Pfam" id="PF00534"/>
    </source>
</evidence>
<evidence type="ECO:0000313" key="3">
    <source>
        <dbReference type="EMBL" id="GLB49962.1"/>
    </source>
</evidence>
<gene>
    <name evidence="3" type="ORF">Y10_23300</name>
</gene>
<reference evidence="3" key="1">
    <citation type="submission" date="2022-07" db="EMBL/GenBank/DDBJ databases">
        <title>Taxonomy of Novel Oxalotrophic and Methylotrophic Bacteria.</title>
        <authorList>
            <person name="Sahin N."/>
            <person name="Tani A."/>
        </authorList>
    </citation>
    <scope>NUCLEOTIDE SEQUENCE</scope>
    <source>
        <strain evidence="3">Y10</strain>
    </source>
</reference>
<accession>A0ABQ5MLY8</accession>